<dbReference type="RefSeq" id="WP_284202709.1">
    <property type="nucleotide sequence ID" value="NZ_BSPQ01000001.1"/>
</dbReference>
<dbReference type="SUPFAM" id="SSF141868">
    <property type="entry name" value="EAL domain-like"/>
    <property type="match status" value="1"/>
</dbReference>
<evidence type="ECO:0000256" key="1">
    <source>
        <dbReference type="PROSITE-ProRule" id="PRU00703"/>
    </source>
</evidence>
<dbReference type="Pfam" id="PF00563">
    <property type="entry name" value="EAL"/>
    <property type="match status" value="1"/>
</dbReference>
<dbReference type="PANTHER" id="PTHR33121">
    <property type="entry name" value="CYCLIC DI-GMP PHOSPHODIESTERASE PDEF"/>
    <property type="match status" value="1"/>
</dbReference>
<dbReference type="SUPFAM" id="SSF55073">
    <property type="entry name" value="Nucleotide cyclase"/>
    <property type="match status" value="1"/>
</dbReference>
<evidence type="ECO:0000313" key="5">
    <source>
        <dbReference type="EMBL" id="GLS89595.1"/>
    </source>
</evidence>
<dbReference type="InterPro" id="IPR050706">
    <property type="entry name" value="Cyclic-di-GMP_PDE-like"/>
</dbReference>
<dbReference type="PANTHER" id="PTHR33121:SF76">
    <property type="entry name" value="SIGNALING PROTEIN"/>
    <property type="match status" value="1"/>
</dbReference>
<dbReference type="PROSITE" id="PS50883">
    <property type="entry name" value="EAL"/>
    <property type="match status" value="1"/>
</dbReference>
<dbReference type="PROSITE" id="PS50887">
    <property type="entry name" value="GGDEF"/>
    <property type="match status" value="1"/>
</dbReference>
<dbReference type="InterPro" id="IPR000160">
    <property type="entry name" value="GGDEF_dom"/>
</dbReference>
<dbReference type="SMART" id="SM00052">
    <property type="entry name" value="EAL"/>
    <property type="match status" value="1"/>
</dbReference>
<keyword evidence="6" id="KW-1185">Reference proteome</keyword>
<dbReference type="CDD" id="cd01949">
    <property type="entry name" value="GGDEF"/>
    <property type="match status" value="1"/>
</dbReference>
<evidence type="ECO:0000259" key="2">
    <source>
        <dbReference type="PROSITE" id="PS50883"/>
    </source>
</evidence>
<dbReference type="InterPro" id="IPR043128">
    <property type="entry name" value="Rev_trsase/Diguanyl_cyclase"/>
</dbReference>
<gene>
    <name evidence="5" type="ORF">GCM10007916_06620</name>
</gene>
<accession>A0ABQ6DX91</accession>
<dbReference type="InterPro" id="IPR035919">
    <property type="entry name" value="EAL_sf"/>
</dbReference>
<organism evidence="5 6">
    <name type="scientific">Psychromonas marina</name>
    <dbReference type="NCBI Taxonomy" id="88364"/>
    <lineage>
        <taxon>Bacteria</taxon>
        <taxon>Pseudomonadati</taxon>
        <taxon>Pseudomonadota</taxon>
        <taxon>Gammaproteobacteria</taxon>
        <taxon>Alteromonadales</taxon>
        <taxon>Psychromonadaceae</taxon>
        <taxon>Psychromonas</taxon>
    </lineage>
</organism>
<evidence type="ECO:0000259" key="4">
    <source>
        <dbReference type="PROSITE" id="PS51371"/>
    </source>
</evidence>
<dbReference type="Pfam" id="PF00990">
    <property type="entry name" value="GGDEF"/>
    <property type="match status" value="1"/>
</dbReference>
<dbReference type="InterPro" id="IPR000644">
    <property type="entry name" value="CBS_dom"/>
</dbReference>
<reference evidence="6" key="1">
    <citation type="journal article" date="2019" name="Int. J. Syst. Evol. Microbiol.">
        <title>The Global Catalogue of Microorganisms (GCM) 10K type strain sequencing project: providing services to taxonomists for standard genome sequencing and annotation.</title>
        <authorList>
            <consortium name="The Broad Institute Genomics Platform"/>
            <consortium name="The Broad Institute Genome Sequencing Center for Infectious Disease"/>
            <person name="Wu L."/>
            <person name="Ma J."/>
        </authorList>
    </citation>
    <scope>NUCLEOTIDE SEQUENCE [LARGE SCALE GENOMIC DNA]</scope>
    <source>
        <strain evidence="6">NBRC 103166</strain>
    </source>
</reference>
<dbReference type="Gene3D" id="3.20.20.450">
    <property type="entry name" value="EAL domain"/>
    <property type="match status" value="1"/>
</dbReference>
<dbReference type="EMBL" id="BSPQ01000001">
    <property type="protein sequence ID" value="GLS89595.1"/>
    <property type="molecule type" value="Genomic_DNA"/>
</dbReference>
<dbReference type="InterPro" id="IPR029787">
    <property type="entry name" value="Nucleotide_cyclase"/>
</dbReference>
<dbReference type="NCBIfam" id="TIGR00254">
    <property type="entry name" value="GGDEF"/>
    <property type="match status" value="1"/>
</dbReference>
<comment type="caution">
    <text evidence="5">The sequence shown here is derived from an EMBL/GenBank/DDBJ whole genome shotgun (WGS) entry which is preliminary data.</text>
</comment>
<sequence>MTTSTRISLDTIIKEKKLTVYFQPIVANKSTDIFAYEALIRGPIDTPFHSPLALFEEATKQGRLVELELLCRSLSIQQFQSLKLDGKLFLNASPDTLFQPGFRGGETLRMLEKANLSASRVVIELTEHSPLDNYQMVREAIKHYKNMGFEIAMDDLGSGYSGLRMWDELRPDYVKIDRYFVSNIGVDKVRQQFVLSIKNIADELNCKVIAEGIETEDEFRFIEKMGLPFSQGYYFAKPAALPVRKIPKKLFFSDANAGITLLDPSTPIVAELLQHIPAVSEHDTVEQCANLFKLNRSWESIPVVRWTASGQQKPLGLIRRSCLTKLLFLKFGRELSGKKSIQSLVDTNVMMLEKYLAIEQVSQAINQQSEAQKALEFIITKQGNYEGVGSIIALVKMISNLQITNARYANPLTLLPGNVPINKKLEQYICAEYPFVIAYIDLDNFKPYNDYYGYEKGDQIITGVANILREVVTEPHDFIGHIGGDDFIIITSNELMKSICEAILTKFSEWVRHRYLPEDQVMGGISAKDRFGKDQFYPMLTLSIGCVEFPSPFCTSYHDVAVLATDAKSMAKKQKGNSVYIANAQVDAANCAQYQQPNAAGIALSA</sequence>
<feature type="domain" description="EAL" evidence="2">
    <location>
        <begin position="2"/>
        <end position="252"/>
    </location>
</feature>
<dbReference type="CDD" id="cd01948">
    <property type="entry name" value="EAL"/>
    <property type="match status" value="1"/>
</dbReference>
<dbReference type="Proteomes" id="UP001157353">
    <property type="component" value="Unassembled WGS sequence"/>
</dbReference>
<evidence type="ECO:0000313" key="6">
    <source>
        <dbReference type="Proteomes" id="UP001157353"/>
    </source>
</evidence>
<dbReference type="SMART" id="SM00267">
    <property type="entry name" value="GGDEF"/>
    <property type="match status" value="1"/>
</dbReference>
<protein>
    <submittedName>
        <fullName evidence="5">GGDEF domain-containing protein</fullName>
    </submittedName>
</protein>
<feature type="domain" description="CBS" evidence="4">
    <location>
        <begin position="272"/>
        <end position="335"/>
    </location>
</feature>
<keyword evidence="1" id="KW-0129">CBS domain</keyword>
<dbReference type="InterPro" id="IPR001633">
    <property type="entry name" value="EAL_dom"/>
</dbReference>
<name>A0ABQ6DX91_9GAMM</name>
<evidence type="ECO:0000259" key="3">
    <source>
        <dbReference type="PROSITE" id="PS50887"/>
    </source>
</evidence>
<feature type="domain" description="GGDEF" evidence="3">
    <location>
        <begin position="433"/>
        <end position="584"/>
    </location>
</feature>
<proteinExistence type="predicted"/>
<dbReference type="Gene3D" id="3.30.70.270">
    <property type="match status" value="1"/>
</dbReference>
<dbReference type="PROSITE" id="PS51371">
    <property type="entry name" value="CBS"/>
    <property type="match status" value="1"/>
</dbReference>